<sequence length="227" mass="26009">MSGEPSAKDGRKPANPPDDQKPSSATTGGHASLHQHQHQTAIAALASLPLKTVVAVFRHQWHKDKARITFAHSEQYMREHDLPVMKSEWPNLSKYRPSNWRMHSFQLRLLRQDLIRHREKFIQLYLDSVIASTRLPKKEPITRCGAQGIRKSLTSELRISIPKDLTKVYYGKLPTCMDVAIDAFECRDLIDHFGAERHPMILAVPISLHLWSCHQDYPDLLPKYPAP</sequence>
<reference evidence="1 2" key="1">
    <citation type="journal article" date="2022" name="New Phytol.">
        <title>Ecological generalism drives hyperdiversity of secondary metabolite gene clusters in xylarialean endophytes.</title>
        <authorList>
            <person name="Franco M.E.E."/>
            <person name="Wisecaver J.H."/>
            <person name="Arnold A.E."/>
            <person name="Ju Y.M."/>
            <person name="Slot J.C."/>
            <person name="Ahrendt S."/>
            <person name="Moore L.P."/>
            <person name="Eastman K.E."/>
            <person name="Scott K."/>
            <person name="Konkel Z."/>
            <person name="Mondo S.J."/>
            <person name="Kuo A."/>
            <person name="Hayes R.D."/>
            <person name="Haridas S."/>
            <person name="Andreopoulos B."/>
            <person name="Riley R."/>
            <person name="LaButti K."/>
            <person name="Pangilinan J."/>
            <person name="Lipzen A."/>
            <person name="Amirebrahimi M."/>
            <person name="Yan J."/>
            <person name="Adam C."/>
            <person name="Keymanesh K."/>
            <person name="Ng V."/>
            <person name="Louie K."/>
            <person name="Northen T."/>
            <person name="Drula E."/>
            <person name="Henrissat B."/>
            <person name="Hsieh H.M."/>
            <person name="Youens-Clark K."/>
            <person name="Lutzoni F."/>
            <person name="Miadlikowska J."/>
            <person name="Eastwood D.C."/>
            <person name="Hamelin R.C."/>
            <person name="Grigoriev I.V."/>
            <person name="U'Ren J.M."/>
        </authorList>
    </citation>
    <scope>NUCLEOTIDE SEQUENCE [LARGE SCALE GENOMIC DNA]</scope>
    <source>
        <strain evidence="1 2">CBS 119005</strain>
    </source>
</reference>
<name>A0ACB9YGU0_9PEZI</name>
<evidence type="ECO:0000313" key="1">
    <source>
        <dbReference type="EMBL" id="KAI4858666.1"/>
    </source>
</evidence>
<evidence type="ECO:0000313" key="2">
    <source>
        <dbReference type="Proteomes" id="UP001497700"/>
    </source>
</evidence>
<gene>
    <name evidence="1" type="ORF">F4820DRAFT_442006</name>
</gene>
<dbReference type="EMBL" id="MU393705">
    <property type="protein sequence ID" value="KAI4858666.1"/>
    <property type="molecule type" value="Genomic_DNA"/>
</dbReference>
<keyword evidence="2" id="KW-1185">Reference proteome</keyword>
<accession>A0ACB9YGU0</accession>
<protein>
    <submittedName>
        <fullName evidence="1">Uncharacterized protein</fullName>
    </submittedName>
</protein>
<organism evidence="1 2">
    <name type="scientific">Hypoxylon rubiginosum</name>
    <dbReference type="NCBI Taxonomy" id="110542"/>
    <lineage>
        <taxon>Eukaryota</taxon>
        <taxon>Fungi</taxon>
        <taxon>Dikarya</taxon>
        <taxon>Ascomycota</taxon>
        <taxon>Pezizomycotina</taxon>
        <taxon>Sordariomycetes</taxon>
        <taxon>Xylariomycetidae</taxon>
        <taxon>Xylariales</taxon>
        <taxon>Hypoxylaceae</taxon>
        <taxon>Hypoxylon</taxon>
    </lineage>
</organism>
<proteinExistence type="predicted"/>
<dbReference type="Proteomes" id="UP001497700">
    <property type="component" value="Unassembled WGS sequence"/>
</dbReference>
<comment type="caution">
    <text evidence="1">The sequence shown here is derived from an EMBL/GenBank/DDBJ whole genome shotgun (WGS) entry which is preliminary data.</text>
</comment>